<name>A0ABT9MUV3_9ACTN</name>
<keyword evidence="2" id="KW-0058">Aromatic hydrocarbons catabolism</keyword>
<organism evidence="5 6">
    <name type="scientific">Catenuloplanes nepalensis</name>
    <dbReference type="NCBI Taxonomy" id="587533"/>
    <lineage>
        <taxon>Bacteria</taxon>
        <taxon>Bacillati</taxon>
        <taxon>Actinomycetota</taxon>
        <taxon>Actinomycetes</taxon>
        <taxon>Micromonosporales</taxon>
        <taxon>Micromonosporaceae</taxon>
        <taxon>Catenuloplanes</taxon>
    </lineage>
</organism>
<keyword evidence="6" id="KW-1185">Reference proteome</keyword>
<evidence type="ECO:0000313" key="5">
    <source>
        <dbReference type="EMBL" id="MDP9795232.1"/>
    </source>
</evidence>
<comment type="caution">
    <text evidence="5">The sequence shown here is derived from an EMBL/GenBank/DDBJ whole genome shotgun (WGS) entry which is preliminary data.</text>
</comment>
<dbReference type="InterPro" id="IPR016292">
    <property type="entry name" value="Epoxide_hydrolase"/>
</dbReference>
<dbReference type="RefSeq" id="WP_306830866.1">
    <property type="nucleotide sequence ID" value="NZ_JAUSRA010000001.1"/>
</dbReference>
<comment type="similarity">
    <text evidence="1">Belongs to the peptidase S33 family.</text>
</comment>
<dbReference type="SUPFAM" id="SSF53474">
    <property type="entry name" value="alpha/beta-Hydrolases"/>
    <property type="match status" value="1"/>
</dbReference>
<dbReference type="InterPro" id="IPR000639">
    <property type="entry name" value="Epox_hydrolase-like"/>
</dbReference>
<evidence type="ECO:0000259" key="4">
    <source>
        <dbReference type="Pfam" id="PF06441"/>
    </source>
</evidence>
<reference evidence="5 6" key="1">
    <citation type="submission" date="2023-07" db="EMBL/GenBank/DDBJ databases">
        <title>Sequencing the genomes of 1000 actinobacteria strains.</title>
        <authorList>
            <person name="Klenk H.-P."/>
        </authorList>
    </citation>
    <scope>NUCLEOTIDE SEQUENCE [LARGE SCALE GENOMIC DNA]</scope>
    <source>
        <strain evidence="5 6">DSM 44710</strain>
    </source>
</reference>
<dbReference type="Proteomes" id="UP001240984">
    <property type="component" value="Unassembled WGS sequence"/>
</dbReference>
<sequence>MLKPFTLHVSDDDLADLRRRLRDTRAPAPIHAPGWTAGADAETMARLVRYWSGDFDWRARESEINALPQFTADVGGTRVHLVHLRGEGPNPLPIVLTHGWPSTFLELTRLGDRLAHPSRYGGDPADACDVVIPSLPGFTFSAPSRVPAHELWHTLMHDVLGYRRYAAHGGDLGAGVSSRLAAFHPSSVLGLHLLAVMTPPGEPVTDEERAHVARVARWHAEEGGYEHLQRTRPLTAAHGLSDSPAGLLAWIAEKYRAWSDRPDAFTDDELLTQVSLYWFTNTIATSFLPYFDHRPFWQRIEVPTGLAVFPADLARPPRSWAERTYHLTRYTAMPRGGHFAAHEEPALLTADITEFLRPLR</sequence>
<dbReference type="EMBL" id="JAUSRA010000001">
    <property type="protein sequence ID" value="MDP9795232.1"/>
    <property type="molecule type" value="Genomic_DNA"/>
</dbReference>
<dbReference type="PANTHER" id="PTHR21661:SF35">
    <property type="entry name" value="EPOXIDE HYDROLASE"/>
    <property type="match status" value="1"/>
</dbReference>
<dbReference type="Pfam" id="PF06441">
    <property type="entry name" value="EHN"/>
    <property type="match status" value="1"/>
</dbReference>
<gene>
    <name evidence="5" type="ORF">J2S43_003744</name>
</gene>
<protein>
    <submittedName>
        <fullName evidence="5">Pimeloyl-ACP methyl ester carboxylesterase</fullName>
    </submittedName>
</protein>
<dbReference type="PRINTS" id="PR00412">
    <property type="entry name" value="EPOXHYDRLASE"/>
</dbReference>
<dbReference type="InterPro" id="IPR010497">
    <property type="entry name" value="Epoxide_hydro_N"/>
</dbReference>
<proteinExistence type="inferred from homology"/>
<feature type="domain" description="Epoxide hydrolase N-terminal" evidence="4">
    <location>
        <begin position="3"/>
        <end position="106"/>
    </location>
</feature>
<evidence type="ECO:0000256" key="2">
    <source>
        <dbReference type="ARBA" id="ARBA00022797"/>
    </source>
</evidence>
<keyword evidence="3" id="KW-0378">Hydrolase</keyword>
<evidence type="ECO:0000256" key="3">
    <source>
        <dbReference type="ARBA" id="ARBA00022801"/>
    </source>
</evidence>
<accession>A0ABT9MUV3</accession>
<dbReference type="InterPro" id="IPR029058">
    <property type="entry name" value="AB_hydrolase_fold"/>
</dbReference>
<dbReference type="PANTHER" id="PTHR21661">
    <property type="entry name" value="EPOXIDE HYDROLASE 1-RELATED"/>
    <property type="match status" value="1"/>
</dbReference>
<evidence type="ECO:0000256" key="1">
    <source>
        <dbReference type="ARBA" id="ARBA00010088"/>
    </source>
</evidence>
<evidence type="ECO:0000313" key="6">
    <source>
        <dbReference type="Proteomes" id="UP001240984"/>
    </source>
</evidence>
<dbReference type="Gene3D" id="3.40.50.1820">
    <property type="entry name" value="alpha/beta hydrolase"/>
    <property type="match status" value="1"/>
</dbReference>
<dbReference type="PIRSF" id="PIRSF001112">
    <property type="entry name" value="Epoxide_hydrolase"/>
    <property type="match status" value="1"/>
</dbReference>